<sequence>MAKKRQANTMMQRRTGWSRSGKTLFACDGTETLWISHAFHPFSYLHDSNEKQAERSESHASESKFFAPYLQG</sequence>
<name>A0AAD5MDV5_PARTN</name>
<evidence type="ECO:0000256" key="1">
    <source>
        <dbReference type="SAM" id="MobiDB-lite"/>
    </source>
</evidence>
<feature type="compositionally biased region" description="Basic and acidic residues" evidence="1">
    <location>
        <begin position="50"/>
        <end position="62"/>
    </location>
</feature>
<dbReference type="AlphaFoldDB" id="A0AAD5MDV5"/>
<proteinExistence type="predicted"/>
<gene>
    <name evidence="2" type="ORF">KIN20_002199</name>
</gene>
<dbReference type="Proteomes" id="UP001196413">
    <property type="component" value="Unassembled WGS sequence"/>
</dbReference>
<comment type="caution">
    <text evidence="2">The sequence shown here is derived from an EMBL/GenBank/DDBJ whole genome shotgun (WGS) entry which is preliminary data.</text>
</comment>
<organism evidence="2 3">
    <name type="scientific">Parelaphostrongylus tenuis</name>
    <name type="common">Meningeal worm</name>
    <dbReference type="NCBI Taxonomy" id="148309"/>
    <lineage>
        <taxon>Eukaryota</taxon>
        <taxon>Metazoa</taxon>
        <taxon>Ecdysozoa</taxon>
        <taxon>Nematoda</taxon>
        <taxon>Chromadorea</taxon>
        <taxon>Rhabditida</taxon>
        <taxon>Rhabditina</taxon>
        <taxon>Rhabditomorpha</taxon>
        <taxon>Strongyloidea</taxon>
        <taxon>Metastrongylidae</taxon>
        <taxon>Parelaphostrongylus</taxon>
    </lineage>
</organism>
<reference evidence="2" key="1">
    <citation type="submission" date="2021-06" db="EMBL/GenBank/DDBJ databases">
        <title>Parelaphostrongylus tenuis whole genome reference sequence.</title>
        <authorList>
            <person name="Garwood T.J."/>
            <person name="Larsen P.A."/>
            <person name="Fountain-Jones N.M."/>
            <person name="Garbe J.R."/>
            <person name="Macchietto M.G."/>
            <person name="Kania S.A."/>
            <person name="Gerhold R.W."/>
            <person name="Richards J.E."/>
            <person name="Wolf T.M."/>
        </authorList>
    </citation>
    <scope>NUCLEOTIDE SEQUENCE</scope>
    <source>
        <strain evidence="2">MNPRO001-30</strain>
        <tissue evidence="2">Meninges</tissue>
    </source>
</reference>
<feature type="region of interest" description="Disordered" evidence="1">
    <location>
        <begin position="50"/>
        <end position="72"/>
    </location>
</feature>
<accession>A0AAD5MDV5</accession>
<protein>
    <submittedName>
        <fullName evidence="2">Uncharacterized protein</fullName>
    </submittedName>
</protein>
<evidence type="ECO:0000313" key="3">
    <source>
        <dbReference type="Proteomes" id="UP001196413"/>
    </source>
</evidence>
<dbReference type="EMBL" id="JAHQIW010000291">
    <property type="protein sequence ID" value="KAJ1347197.1"/>
    <property type="molecule type" value="Genomic_DNA"/>
</dbReference>
<keyword evidence="3" id="KW-1185">Reference proteome</keyword>
<evidence type="ECO:0000313" key="2">
    <source>
        <dbReference type="EMBL" id="KAJ1347197.1"/>
    </source>
</evidence>